<dbReference type="Proteomes" id="UP000541444">
    <property type="component" value="Unassembled WGS sequence"/>
</dbReference>
<proteinExistence type="predicted"/>
<evidence type="ECO:0000313" key="1">
    <source>
        <dbReference type="EMBL" id="KAF6170802.1"/>
    </source>
</evidence>
<evidence type="ECO:0000313" key="2">
    <source>
        <dbReference type="Proteomes" id="UP000541444"/>
    </source>
</evidence>
<sequence length="81" mass="9246">MIELYRRTHFSSKGWTSHVVEENYDRIQQLKDELEAEGLVLKTEDEILNTVLGVRFGYSKGLGHGVLPQSSKRVSSIQLEV</sequence>
<comment type="caution">
    <text evidence="1">The sequence shown here is derived from an EMBL/GenBank/DDBJ whole genome shotgun (WGS) entry which is preliminary data.</text>
</comment>
<dbReference type="OrthoDB" id="1921870at2759"/>
<accession>A0A7J7NUZ2</accession>
<organism evidence="1 2">
    <name type="scientific">Kingdonia uniflora</name>
    <dbReference type="NCBI Taxonomy" id="39325"/>
    <lineage>
        <taxon>Eukaryota</taxon>
        <taxon>Viridiplantae</taxon>
        <taxon>Streptophyta</taxon>
        <taxon>Embryophyta</taxon>
        <taxon>Tracheophyta</taxon>
        <taxon>Spermatophyta</taxon>
        <taxon>Magnoliopsida</taxon>
        <taxon>Ranunculales</taxon>
        <taxon>Circaeasteraceae</taxon>
        <taxon>Kingdonia</taxon>
    </lineage>
</organism>
<dbReference type="EMBL" id="JACGCM010000560">
    <property type="protein sequence ID" value="KAF6170802.1"/>
    <property type="molecule type" value="Genomic_DNA"/>
</dbReference>
<dbReference type="AlphaFoldDB" id="A0A7J7NUZ2"/>
<keyword evidence="2" id="KW-1185">Reference proteome</keyword>
<protein>
    <submittedName>
        <fullName evidence="1">Uncharacterized protein</fullName>
    </submittedName>
</protein>
<gene>
    <name evidence="1" type="ORF">GIB67_015754</name>
</gene>
<name>A0A7J7NUZ2_9MAGN</name>
<reference evidence="1 2" key="1">
    <citation type="journal article" date="2020" name="IScience">
        <title>Genome Sequencing of the Endangered Kingdonia uniflora (Circaeasteraceae, Ranunculales) Reveals Potential Mechanisms of Evolutionary Specialization.</title>
        <authorList>
            <person name="Sun Y."/>
            <person name="Deng T."/>
            <person name="Zhang A."/>
            <person name="Moore M.J."/>
            <person name="Landis J.B."/>
            <person name="Lin N."/>
            <person name="Zhang H."/>
            <person name="Zhang X."/>
            <person name="Huang J."/>
            <person name="Zhang X."/>
            <person name="Sun H."/>
            <person name="Wang H."/>
        </authorList>
    </citation>
    <scope>NUCLEOTIDE SEQUENCE [LARGE SCALE GENOMIC DNA]</scope>
    <source>
        <strain evidence="1">TB1705</strain>
        <tissue evidence="1">Leaf</tissue>
    </source>
</reference>